<gene>
    <name evidence="1" type="ORF">MRATA1EN3_LOCUS16146</name>
</gene>
<protein>
    <submittedName>
        <fullName evidence="1">Uncharacterized protein</fullName>
    </submittedName>
</protein>
<name>A0ACB0EW12_RANTA</name>
<proteinExistence type="predicted"/>
<evidence type="ECO:0000313" key="1">
    <source>
        <dbReference type="EMBL" id="CAI9704933.1"/>
    </source>
</evidence>
<evidence type="ECO:0000313" key="2">
    <source>
        <dbReference type="Proteomes" id="UP001162501"/>
    </source>
</evidence>
<sequence>MATAETMCHPDEYEVPGNPSCSRVCPAGYHVSRPISQDHPIGACSPCESGTFRAHPSVETQCMLCAQCREDQEVVKHCSPTSDQECQCRQGKFFCDSVDCTESCIRCARCEDSAVLQSCNATSDTVCATNPQSGRPSGPSSEGPALLWPQLLWVLGAQQSEETAQCSCHASPQGGPCPVPWASVAQPGCQEDCRPPLPVPSRLCRLLAQGCMCCCPHAPLSMSRDAGPLAALLTGQTCCFEGPEQNPPRPLNPGFHVSRNGNPGSPWACMGVAVHICTTIYFIIIIGSIPVCCFAVSRRRKGPRDQPVQRPQERPAGPGWGHRLELLRSGSSDHPVSVHQACHAAEPSLRQGCVQGSCRVPSSVSWAAVTCPHLRREWVFKHGL</sequence>
<reference evidence="1" key="1">
    <citation type="submission" date="2023-05" db="EMBL/GenBank/DDBJ databases">
        <authorList>
            <consortium name="ELIXIR-Norway"/>
        </authorList>
    </citation>
    <scope>NUCLEOTIDE SEQUENCE</scope>
</reference>
<accession>A0ACB0EW12</accession>
<dbReference type="EMBL" id="OX596112">
    <property type="protein sequence ID" value="CAI9704933.1"/>
    <property type="molecule type" value="Genomic_DNA"/>
</dbReference>
<organism evidence="1 2">
    <name type="scientific">Rangifer tarandus platyrhynchus</name>
    <name type="common">Svalbard reindeer</name>
    <dbReference type="NCBI Taxonomy" id="3082113"/>
    <lineage>
        <taxon>Eukaryota</taxon>
        <taxon>Metazoa</taxon>
        <taxon>Chordata</taxon>
        <taxon>Craniata</taxon>
        <taxon>Vertebrata</taxon>
        <taxon>Euteleostomi</taxon>
        <taxon>Mammalia</taxon>
        <taxon>Eutheria</taxon>
        <taxon>Laurasiatheria</taxon>
        <taxon>Artiodactyla</taxon>
        <taxon>Ruminantia</taxon>
        <taxon>Pecora</taxon>
        <taxon>Cervidae</taxon>
        <taxon>Odocoileinae</taxon>
        <taxon>Rangifer</taxon>
    </lineage>
</organism>
<dbReference type="Proteomes" id="UP001162501">
    <property type="component" value="Chromosome 28"/>
</dbReference>